<sequence length="640" mass="68852">MPGTENVSKQAVLGSIAGMLVLAFALAYRFFPGAFHSAPRVEQPAVSAPSTRPAAPWIAEQRPPTEPPPAPDGETASEPTSLAEAVAMGPPAPVTEAVASLLKRARAAEAQGRLVEPADGSAVALYREVLAQDANNAEAEQGLKRIGGAMRDWAIAAMERGENAEARRFVAAFADLPHADAELAQLEARLRVLNQVMPLLAEAAELLKAGKALGDGDDNALAVYRRAWALDPGNGLVDQGLAQIERGFLDRALAAAAQDDFDGADRILAEAAAVRPGSQEQQDTRTRIEGLRHQRAESVLAQARSALDAGNADLAESLLQRALAVSPDLPGVDDFNQRLSNARLYASFRPGEVVRDAFLATAGQAPPLVVIPTGSFVMGSPADEEGHRDNEEPQRRVEITAGIAFGQSEVTVGQFRDFVNATGYVTEAERAGSGSYYDENTGRLTDRRGISWKNDYSGGRAGEDLPVVNVSWNDATAYLQWLSQQTGKTYRLPSEAEFEYALRAGSSTRYPWGDGDPRDPVGNFTGDGDRSPKKRSWARAFLDYSDGYWGPAPVRRYPANAFGLHDMVGNVSEWVEDCWHDNYTRAPRDHQAWVNPGCATRVIRGGSWGSAPDQVRSAWRAGLAAGARSAQVGFRVVREL</sequence>
<dbReference type="PANTHER" id="PTHR23150">
    <property type="entry name" value="SULFATASE MODIFYING FACTOR 1, 2"/>
    <property type="match status" value="1"/>
</dbReference>
<dbReference type="EMBL" id="QFPO01000020">
    <property type="protein sequence ID" value="PZQ10511.1"/>
    <property type="molecule type" value="Genomic_DNA"/>
</dbReference>
<name>A0A2W5K186_9GAMM</name>
<feature type="transmembrane region" description="Helical" evidence="2">
    <location>
        <begin position="12"/>
        <end position="31"/>
    </location>
</feature>
<dbReference type="AlphaFoldDB" id="A0A2W5K186"/>
<evidence type="ECO:0000313" key="5">
    <source>
        <dbReference type="Proteomes" id="UP000249046"/>
    </source>
</evidence>
<protein>
    <submittedName>
        <fullName evidence="4">Sulfatase-modifying factor protein</fullName>
    </submittedName>
</protein>
<evidence type="ECO:0000256" key="2">
    <source>
        <dbReference type="SAM" id="Phobius"/>
    </source>
</evidence>
<dbReference type="SUPFAM" id="SSF56436">
    <property type="entry name" value="C-type lectin-like"/>
    <property type="match status" value="1"/>
</dbReference>
<dbReference type="InterPro" id="IPR051043">
    <property type="entry name" value="Sulfatase_Mod_Factor_Kinase"/>
</dbReference>
<keyword evidence="2" id="KW-1133">Transmembrane helix</keyword>
<proteinExistence type="predicted"/>
<feature type="domain" description="Sulfatase-modifying factor enzyme-like" evidence="3">
    <location>
        <begin position="365"/>
        <end position="638"/>
    </location>
</feature>
<dbReference type="PANTHER" id="PTHR23150:SF35">
    <property type="entry name" value="BLL6746 PROTEIN"/>
    <property type="match status" value="1"/>
</dbReference>
<evidence type="ECO:0000259" key="3">
    <source>
        <dbReference type="Pfam" id="PF03781"/>
    </source>
</evidence>
<reference evidence="4 5" key="1">
    <citation type="submission" date="2017-08" db="EMBL/GenBank/DDBJ databases">
        <title>Infants hospitalized years apart are colonized by the same room-sourced microbial strains.</title>
        <authorList>
            <person name="Brooks B."/>
            <person name="Olm M.R."/>
            <person name="Firek B.A."/>
            <person name="Baker R."/>
            <person name="Thomas B.C."/>
            <person name="Morowitz M.J."/>
            <person name="Banfield J.F."/>
        </authorList>
    </citation>
    <scope>NUCLEOTIDE SEQUENCE [LARGE SCALE GENOMIC DNA]</scope>
    <source>
        <strain evidence="4">S2_005_003_R2_42</strain>
    </source>
</reference>
<comment type="caution">
    <text evidence="4">The sequence shown here is derived from an EMBL/GenBank/DDBJ whole genome shotgun (WGS) entry which is preliminary data.</text>
</comment>
<dbReference type="Gene3D" id="3.90.1580.10">
    <property type="entry name" value="paralog of FGE (formylglycine-generating enzyme)"/>
    <property type="match status" value="1"/>
</dbReference>
<dbReference type="GO" id="GO:0120147">
    <property type="term" value="F:formylglycine-generating oxidase activity"/>
    <property type="evidence" value="ECO:0007669"/>
    <property type="project" value="TreeGrafter"/>
</dbReference>
<feature type="region of interest" description="Disordered" evidence="1">
    <location>
        <begin position="46"/>
        <end position="79"/>
    </location>
</feature>
<organism evidence="4 5">
    <name type="scientific">Rhodanobacter denitrificans</name>
    <dbReference type="NCBI Taxonomy" id="666685"/>
    <lineage>
        <taxon>Bacteria</taxon>
        <taxon>Pseudomonadati</taxon>
        <taxon>Pseudomonadota</taxon>
        <taxon>Gammaproteobacteria</taxon>
        <taxon>Lysobacterales</taxon>
        <taxon>Rhodanobacteraceae</taxon>
        <taxon>Rhodanobacter</taxon>
    </lineage>
</organism>
<gene>
    <name evidence="4" type="ORF">DI564_16155</name>
</gene>
<dbReference type="SUPFAM" id="SSF48452">
    <property type="entry name" value="TPR-like"/>
    <property type="match status" value="1"/>
</dbReference>
<keyword evidence="2" id="KW-0472">Membrane</keyword>
<dbReference type="InterPro" id="IPR011990">
    <property type="entry name" value="TPR-like_helical_dom_sf"/>
</dbReference>
<dbReference type="Pfam" id="PF03781">
    <property type="entry name" value="FGE-sulfatase"/>
    <property type="match status" value="1"/>
</dbReference>
<evidence type="ECO:0000256" key="1">
    <source>
        <dbReference type="SAM" id="MobiDB-lite"/>
    </source>
</evidence>
<keyword evidence="2" id="KW-0812">Transmembrane</keyword>
<dbReference type="InterPro" id="IPR016187">
    <property type="entry name" value="CTDL_fold"/>
</dbReference>
<dbReference type="Gene3D" id="1.25.40.10">
    <property type="entry name" value="Tetratricopeptide repeat domain"/>
    <property type="match status" value="1"/>
</dbReference>
<dbReference type="InterPro" id="IPR005532">
    <property type="entry name" value="SUMF_dom"/>
</dbReference>
<dbReference type="Proteomes" id="UP000249046">
    <property type="component" value="Unassembled WGS sequence"/>
</dbReference>
<accession>A0A2W5K186</accession>
<evidence type="ECO:0000313" key="4">
    <source>
        <dbReference type="EMBL" id="PZQ10511.1"/>
    </source>
</evidence>
<dbReference type="InterPro" id="IPR042095">
    <property type="entry name" value="SUMF_sf"/>
</dbReference>